<comment type="caution">
    <text evidence="2">The sequence shown here is derived from an EMBL/GenBank/DDBJ whole genome shotgun (WGS) entry which is preliminary data.</text>
</comment>
<keyword evidence="1" id="KW-0812">Transmembrane</keyword>
<dbReference type="EMBL" id="JASJUT010000001">
    <property type="protein sequence ID" value="MDK2593960.1"/>
    <property type="molecule type" value="Genomic_DNA"/>
</dbReference>
<keyword evidence="1" id="KW-0472">Membrane</keyword>
<keyword evidence="3" id="KW-1185">Reference proteome</keyword>
<feature type="transmembrane region" description="Helical" evidence="1">
    <location>
        <begin position="12"/>
        <end position="34"/>
    </location>
</feature>
<reference evidence="2 3" key="1">
    <citation type="submission" date="2023-05" db="EMBL/GenBank/DDBJ databases">
        <title>Pseudoalteromonas ardens sp. nov., Pseudoalteromonas obscura sp. nov., and Pseudoalteromonas umbrosa sp. nov., isolated from the coral Montipora capitata.</title>
        <authorList>
            <person name="Thomas E.M."/>
            <person name="Smith E.M."/>
            <person name="Papke E."/>
            <person name="Shlafstein M.D."/>
            <person name="Oline D.K."/>
            <person name="Videau P."/>
            <person name="Saw J.H."/>
            <person name="Strangman W.K."/>
            <person name="Ushijima B."/>
        </authorList>
    </citation>
    <scope>NUCLEOTIDE SEQUENCE [LARGE SCALE GENOMIC DNA]</scope>
    <source>
        <strain evidence="2 3">P94</strain>
    </source>
</reference>
<sequence length="149" mass="17180">MQLSLSRNPYLICIVLGAVTAIVFSFWVIAYHSITGKTHDRVKKQQSIWLHKEPVSYSYTAYAGCMHSIVSKVVVIDGNTFFEKAAPEEDRLVIEAFFEAASKGLYEASSIEIKYHSEYGFPELIEVDWDKHVIDDECFYRIEKFKLIE</sequence>
<proteinExistence type="predicted"/>
<gene>
    <name evidence="2" type="ORF">QNM18_02620</name>
</gene>
<protein>
    <submittedName>
        <fullName evidence="2">DUF6174 domain-containing protein</fullName>
    </submittedName>
</protein>
<organism evidence="2 3">
    <name type="scientific">Pseudoalteromonas obscura</name>
    <dbReference type="NCBI Taxonomy" id="3048491"/>
    <lineage>
        <taxon>Bacteria</taxon>
        <taxon>Pseudomonadati</taxon>
        <taxon>Pseudomonadota</taxon>
        <taxon>Gammaproteobacteria</taxon>
        <taxon>Alteromonadales</taxon>
        <taxon>Pseudoalteromonadaceae</taxon>
        <taxon>Pseudoalteromonas</taxon>
    </lineage>
</organism>
<keyword evidence="1" id="KW-1133">Transmembrane helix</keyword>
<accession>A0ABT7EFA9</accession>
<evidence type="ECO:0000313" key="2">
    <source>
        <dbReference type="EMBL" id="MDK2593960.1"/>
    </source>
</evidence>
<dbReference type="InterPro" id="IPR046172">
    <property type="entry name" value="DUF6174"/>
</dbReference>
<dbReference type="RefSeq" id="WP_211009327.1">
    <property type="nucleotide sequence ID" value="NZ_JASJUT010000001.1"/>
</dbReference>
<evidence type="ECO:0000256" key="1">
    <source>
        <dbReference type="SAM" id="Phobius"/>
    </source>
</evidence>
<dbReference type="Pfam" id="PF19671">
    <property type="entry name" value="DUF6174"/>
    <property type="match status" value="1"/>
</dbReference>
<dbReference type="Proteomes" id="UP001231915">
    <property type="component" value="Unassembled WGS sequence"/>
</dbReference>
<evidence type="ECO:0000313" key="3">
    <source>
        <dbReference type="Proteomes" id="UP001231915"/>
    </source>
</evidence>
<name>A0ABT7EFA9_9GAMM</name>